<dbReference type="EMBL" id="QCYY01000796">
    <property type="protein sequence ID" value="ROT82623.1"/>
    <property type="molecule type" value="Genomic_DNA"/>
</dbReference>
<feature type="region of interest" description="Disordered" evidence="1">
    <location>
        <begin position="313"/>
        <end position="385"/>
    </location>
</feature>
<reference evidence="2 3" key="2">
    <citation type="submission" date="2019-01" db="EMBL/GenBank/DDBJ databases">
        <title>The decoding of complex shrimp genome reveals the adaptation for benthos swimmer, frequently molting mechanism and breeding impact on genome.</title>
        <authorList>
            <person name="Sun Y."/>
            <person name="Gao Y."/>
            <person name="Yu Y."/>
        </authorList>
    </citation>
    <scope>NUCLEOTIDE SEQUENCE [LARGE SCALE GENOMIC DNA]</scope>
    <source>
        <tissue evidence="2">Muscle</tissue>
    </source>
</reference>
<feature type="compositionally biased region" description="Pro residues" evidence="1">
    <location>
        <begin position="337"/>
        <end position="355"/>
    </location>
</feature>
<feature type="compositionally biased region" description="Low complexity" evidence="1">
    <location>
        <begin position="318"/>
        <end position="336"/>
    </location>
</feature>
<feature type="compositionally biased region" description="Polar residues" evidence="1">
    <location>
        <begin position="423"/>
        <end position="444"/>
    </location>
</feature>
<protein>
    <submittedName>
        <fullName evidence="2">Uncharacterized protein</fullName>
    </submittedName>
</protein>
<feature type="compositionally biased region" description="Polar residues" evidence="1">
    <location>
        <begin position="202"/>
        <end position="214"/>
    </location>
</feature>
<gene>
    <name evidence="2" type="ORF">C7M84_024217</name>
</gene>
<comment type="caution">
    <text evidence="2">The sequence shown here is derived from an EMBL/GenBank/DDBJ whole genome shotgun (WGS) entry which is preliminary data.</text>
</comment>
<feature type="compositionally biased region" description="Low complexity" evidence="1">
    <location>
        <begin position="152"/>
        <end position="172"/>
    </location>
</feature>
<accession>A0A423U1N4</accession>
<keyword evidence="3" id="KW-1185">Reference proteome</keyword>
<dbReference type="Proteomes" id="UP000283509">
    <property type="component" value="Unassembled WGS sequence"/>
</dbReference>
<feature type="compositionally biased region" description="Pro residues" evidence="1">
    <location>
        <begin position="185"/>
        <end position="195"/>
    </location>
</feature>
<feature type="compositionally biased region" description="Low complexity" evidence="1">
    <location>
        <begin position="72"/>
        <end position="85"/>
    </location>
</feature>
<feature type="region of interest" description="Disordered" evidence="1">
    <location>
        <begin position="132"/>
        <end position="214"/>
    </location>
</feature>
<proteinExistence type="predicted"/>
<reference evidence="2 3" key="1">
    <citation type="submission" date="2018-04" db="EMBL/GenBank/DDBJ databases">
        <authorList>
            <person name="Zhang X."/>
            <person name="Yuan J."/>
            <person name="Li F."/>
            <person name="Xiang J."/>
        </authorList>
    </citation>
    <scope>NUCLEOTIDE SEQUENCE [LARGE SCALE GENOMIC DNA]</scope>
    <source>
        <tissue evidence="2">Muscle</tissue>
    </source>
</reference>
<organism evidence="2 3">
    <name type="scientific">Penaeus vannamei</name>
    <name type="common">Whiteleg shrimp</name>
    <name type="synonym">Litopenaeus vannamei</name>
    <dbReference type="NCBI Taxonomy" id="6689"/>
    <lineage>
        <taxon>Eukaryota</taxon>
        <taxon>Metazoa</taxon>
        <taxon>Ecdysozoa</taxon>
        <taxon>Arthropoda</taxon>
        <taxon>Crustacea</taxon>
        <taxon>Multicrustacea</taxon>
        <taxon>Malacostraca</taxon>
        <taxon>Eumalacostraca</taxon>
        <taxon>Eucarida</taxon>
        <taxon>Decapoda</taxon>
        <taxon>Dendrobranchiata</taxon>
        <taxon>Penaeoidea</taxon>
        <taxon>Penaeidae</taxon>
        <taxon>Penaeus</taxon>
    </lineage>
</organism>
<name>A0A423U1N4_PENVA</name>
<feature type="compositionally biased region" description="Pro residues" evidence="1">
    <location>
        <begin position="371"/>
        <end position="384"/>
    </location>
</feature>
<evidence type="ECO:0000313" key="2">
    <source>
        <dbReference type="EMBL" id="ROT82623.1"/>
    </source>
</evidence>
<evidence type="ECO:0000313" key="3">
    <source>
        <dbReference type="Proteomes" id="UP000283509"/>
    </source>
</evidence>
<feature type="compositionally biased region" description="Pro residues" evidence="1">
    <location>
        <begin position="135"/>
        <end position="148"/>
    </location>
</feature>
<feature type="compositionally biased region" description="Pro residues" evidence="1">
    <location>
        <begin position="35"/>
        <end position="51"/>
    </location>
</feature>
<dbReference type="AlphaFoldDB" id="A0A423U1N4"/>
<evidence type="ECO:0000256" key="1">
    <source>
        <dbReference type="SAM" id="MobiDB-lite"/>
    </source>
</evidence>
<feature type="region of interest" description="Disordered" evidence="1">
    <location>
        <begin position="35"/>
        <end position="90"/>
    </location>
</feature>
<sequence length="489" mass="52614">MPSVHQLDGGFGGRGLRSGAVARLRLTSWFGAPPPIFTSPTTSNPPSPPSHSPTSAHKPALPPPPQSTLTIPHHLTSSPPSSRSLPHPPVPRAPPHLLFLLSSSLTFPTPAPPLHLATPHLIHPHLPHLATIPYQPAPPPPTSHPPHPVAHLPYTATSPPTSSTHNTSLPPLYRSPTYRTTCTSSPPPNPIPPITNPLLHPTSRTTLQPHPPLTSSHPYLPHLCPPPYHCAKTLSPPPPPPPLTHIHLITLNLSPSPTSPPHPPLLAHLPAPLHALPPTPFHRYHPLLPTSARTCTSSTSTCSHPYLPHAPHPPVPPCTSRTPTPHPPSTSLTSPQLPTPTSLPRPTLLFPPPPRSSSSTSIPHHAHLPYLRPPPANHCTPPHPSTVTFPPFARLSAPLHSSSTSYFHTHMPEQLPRRPNDAGNASTKRIPSRHASTSQGSHTHNIPPRPTPSLHAAQSMPQRRQRRKVGVNGTSFVRFSDCFTSENKM</sequence>
<feature type="region of interest" description="Disordered" evidence="1">
    <location>
        <begin position="403"/>
        <end position="472"/>
    </location>
</feature>